<sequence>MSNTGKTFVSLNSGISKTTAGTTNSLNQKPQNSAFSGTSFGNFGFGQPAKPAKPPDPLFQRLYKIRDSYNKETTSYRFYHVAFNVNASTSMGMSTTKPNCIEQSEWNKYNAIAKQYPMVSMDSMIPSQICGFEELQKRSVAQKEIVGKMKNKLDSLKIKIANMRSRYDECFLGLLQDITNNSHLISEKLMDVLKSKEIAALPDLPFTPQEHELFDRLQKLEREVYKPNRYVAALNALNLKATMICESRMYNPEIKLPENEDQAEAIIQANHNAIEALVKIITNMKKTTSALESTLKEAHLP</sequence>
<dbReference type="Pfam" id="PF13874">
    <property type="entry name" value="Nup54"/>
    <property type="match status" value="1"/>
</dbReference>
<feature type="domain" description="Nucleoporin Nup54 alpha-helical" evidence="4">
    <location>
        <begin position="98"/>
        <end position="237"/>
    </location>
</feature>
<dbReference type="EMBL" id="MLAK01000509">
    <property type="protein sequence ID" value="OHT13598.1"/>
    <property type="molecule type" value="Genomic_DNA"/>
</dbReference>
<keyword evidence="3" id="KW-0539">Nucleus</keyword>
<protein>
    <recommendedName>
        <fullName evidence="4">Nucleoporin Nup54 alpha-helical domain-containing protein</fullName>
    </recommendedName>
</protein>
<keyword evidence="6" id="KW-1185">Reference proteome</keyword>
<dbReference type="RefSeq" id="XP_068366734.1">
    <property type="nucleotide sequence ID" value="XM_068491249.1"/>
</dbReference>
<evidence type="ECO:0000259" key="4">
    <source>
        <dbReference type="Pfam" id="PF13874"/>
    </source>
</evidence>
<accession>A0A1J4KV75</accession>
<dbReference type="Proteomes" id="UP000179807">
    <property type="component" value="Unassembled WGS sequence"/>
</dbReference>
<comment type="subcellular location">
    <subcellularLocation>
        <location evidence="1">Nucleus</location>
    </subcellularLocation>
</comment>
<proteinExistence type="predicted"/>
<evidence type="ECO:0000256" key="2">
    <source>
        <dbReference type="ARBA" id="ARBA00022448"/>
    </source>
</evidence>
<dbReference type="GO" id="GO:0044613">
    <property type="term" value="C:nuclear pore central transport channel"/>
    <property type="evidence" value="ECO:0007669"/>
    <property type="project" value="TreeGrafter"/>
</dbReference>
<dbReference type="InterPro" id="IPR025712">
    <property type="entry name" value="Nup54_alpha-helical_dom"/>
</dbReference>
<dbReference type="OrthoDB" id="6162375at2759"/>
<evidence type="ECO:0000313" key="6">
    <source>
        <dbReference type="Proteomes" id="UP000179807"/>
    </source>
</evidence>
<keyword evidence="2" id="KW-0813">Transport</keyword>
<organism evidence="5 6">
    <name type="scientific">Tritrichomonas foetus</name>
    <dbReference type="NCBI Taxonomy" id="1144522"/>
    <lineage>
        <taxon>Eukaryota</taxon>
        <taxon>Metamonada</taxon>
        <taxon>Parabasalia</taxon>
        <taxon>Tritrichomonadida</taxon>
        <taxon>Tritrichomonadidae</taxon>
        <taxon>Tritrichomonas</taxon>
    </lineage>
</organism>
<dbReference type="PANTHER" id="PTHR13000">
    <property type="entry name" value="NUCLEOPORIN P54"/>
    <property type="match status" value="1"/>
</dbReference>
<comment type="caution">
    <text evidence="5">The sequence shown here is derived from an EMBL/GenBank/DDBJ whole genome shotgun (WGS) entry which is preliminary data.</text>
</comment>
<gene>
    <name evidence="5" type="ORF">TRFO_03369</name>
</gene>
<reference evidence="5" key="1">
    <citation type="submission" date="2016-10" db="EMBL/GenBank/DDBJ databases">
        <authorList>
            <person name="Benchimol M."/>
            <person name="Almeida L.G."/>
            <person name="Vasconcelos A.T."/>
            <person name="Perreira-Neves A."/>
            <person name="Rosa I.A."/>
            <person name="Tasca T."/>
            <person name="Bogo M.R."/>
            <person name="de Souza W."/>
        </authorList>
    </citation>
    <scope>NUCLEOTIDE SEQUENCE [LARGE SCALE GENOMIC DNA]</scope>
    <source>
        <strain evidence="5">K</strain>
    </source>
</reference>
<evidence type="ECO:0000313" key="5">
    <source>
        <dbReference type="EMBL" id="OHT13598.1"/>
    </source>
</evidence>
<dbReference type="InterPro" id="IPR024864">
    <property type="entry name" value="Nup54/Nup57/Nup44"/>
</dbReference>
<name>A0A1J4KV75_9EUKA</name>
<dbReference type="GO" id="GO:0006999">
    <property type="term" value="P:nuclear pore organization"/>
    <property type="evidence" value="ECO:0007669"/>
    <property type="project" value="TreeGrafter"/>
</dbReference>
<dbReference type="AlphaFoldDB" id="A0A1J4KV75"/>
<dbReference type="GO" id="GO:0036228">
    <property type="term" value="P:protein localization to nuclear inner membrane"/>
    <property type="evidence" value="ECO:0007669"/>
    <property type="project" value="TreeGrafter"/>
</dbReference>
<dbReference type="GeneID" id="94825953"/>
<dbReference type="GO" id="GO:0006607">
    <property type="term" value="P:NLS-bearing protein import into nucleus"/>
    <property type="evidence" value="ECO:0007669"/>
    <property type="project" value="TreeGrafter"/>
</dbReference>
<dbReference type="GO" id="GO:0017056">
    <property type="term" value="F:structural constituent of nuclear pore"/>
    <property type="evidence" value="ECO:0007669"/>
    <property type="project" value="TreeGrafter"/>
</dbReference>
<dbReference type="VEuPathDB" id="TrichDB:TRFO_03369"/>
<evidence type="ECO:0000256" key="3">
    <source>
        <dbReference type="ARBA" id="ARBA00023242"/>
    </source>
</evidence>
<evidence type="ECO:0000256" key="1">
    <source>
        <dbReference type="ARBA" id="ARBA00004123"/>
    </source>
</evidence>
<dbReference type="PANTHER" id="PTHR13000:SF0">
    <property type="entry name" value="NUCLEOPORIN P54"/>
    <property type="match status" value="1"/>
</dbReference>